<sequence>MNVLDKDCLLQLVIDNFQEDVAKSVDFNTGEVGIKYTCLEHNLIFCMALSVVEKIYPTR</sequence>
<evidence type="ECO:0000313" key="4">
    <source>
        <dbReference type="Proteomes" id="UP000049495"/>
    </source>
</evidence>
<dbReference type="Proteomes" id="UP000049077">
    <property type="component" value="Unassembled WGS sequence"/>
</dbReference>
<organism evidence="1 4">
    <name type="scientific">Vibrio crassostreae</name>
    <dbReference type="NCBI Taxonomy" id="246167"/>
    <lineage>
        <taxon>Bacteria</taxon>
        <taxon>Pseudomonadati</taxon>
        <taxon>Pseudomonadota</taxon>
        <taxon>Gammaproteobacteria</taxon>
        <taxon>Vibrionales</taxon>
        <taxon>Vibrionaceae</taxon>
        <taxon>Vibrio</taxon>
    </lineage>
</organism>
<evidence type="ECO:0000313" key="3">
    <source>
        <dbReference type="Proteomes" id="UP000049077"/>
    </source>
</evidence>
<protein>
    <submittedName>
        <fullName evidence="1">Uncharacterized protein</fullName>
    </submittedName>
</protein>
<dbReference type="Proteomes" id="UP000049495">
    <property type="component" value="Unassembled WGS sequence"/>
</dbReference>
<evidence type="ECO:0000313" key="1">
    <source>
        <dbReference type="EMBL" id="CDT02981.1"/>
    </source>
</evidence>
<evidence type="ECO:0000313" key="2">
    <source>
        <dbReference type="EMBL" id="CDT10173.1"/>
    </source>
</evidence>
<comment type="caution">
    <text evidence="1">The sequence shown here is derived from an EMBL/GenBank/DDBJ whole genome shotgun (WGS) entry which is preliminary data.</text>
</comment>
<dbReference type="EMBL" id="CCJV01000043">
    <property type="protein sequence ID" value="CDT02981.1"/>
    <property type="molecule type" value="Genomic_DNA"/>
</dbReference>
<reference evidence="4" key="1">
    <citation type="submission" date="2014-06" db="EMBL/GenBank/DDBJ databases">
        <authorList>
            <person name="Le Roux Frederique"/>
        </authorList>
    </citation>
    <scope>NUCLEOTIDE SEQUENCE [LARGE SCALE GENOMIC DNA]</scope>
    <source>
        <strain evidence="4">J5-5</strain>
    </source>
</reference>
<dbReference type="AlphaFoldDB" id="A0A4R3PEV1"/>
<proteinExistence type="predicted"/>
<keyword evidence="3" id="KW-1185">Reference proteome</keyword>
<reference evidence="1 3" key="2">
    <citation type="submission" date="2014-06" db="EMBL/GenBank/DDBJ databases">
        <authorList>
            <person name="Le Roux F."/>
        </authorList>
    </citation>
    <scope>NUCLEOTIDE SEQUENCE</scope>
    <source>
        <strain evidence="2 3">J5-4</strain>
        <strain evidence="1">J5-5</strain>
    </source>
</reference>
<gene>
    <name evidence="2" type="ORF">VCR4J5_1500120</name>
    <name evidence="1" type="ORF">VCR5J5_1370152</name>
</gene>
<dbReference type="EMBL" id="CCJX01000058">
    <property type="protein sequence ID" value="CDT10173.1"/>
    <property type="molecule type" value="Genomic_DNA"/>
</dbReference>
<name>A0A4R3PEV1_9VIBR</name>
<accession>A0A4R3PEV1</accession>